<reference evidence="3" key="1">
    <citation type="submission" date="2023-06" db="EMBL/GenBank/DDBJ databases">
        <title>Genomic analysis of the entomopathogenic nematode Steinernema hermaphroditum.</title>
        <authorList>
            <person name="Schwarz E.M."/>
            <person name="Heppert J.K."/>
            <person name="Baniya A."/>
            <person name="Schwartz H.T."/>
            <person name="Tan C.-H."/>
            <person name="Antoshechkin I."/>
            <person name="Sternberg P.W."/>
            <person name="Goodrich-Blair H."/>
            <person name="Dillman A.R."/>
        </authorList>
    </citation>
    <scope>NUCLEOTIDE SEQUENCE</scope>
    <source>
        <strain evidence="3">PS9179</strain>
        <tissue evidence="3">Whole animal</tissue>
    </source>
</reference>
<dbReference type="AlphaFoldDB" id="A0AA39HXY9"/>
<name>A0AA39HXY9_9BILA</name>
<gene>
    <name evidence="3" type="ORF">QR680_006519</name>
</gene>
<feature type="compositionally biased region" description="Basic and acidic residues" evidence="1">
    <location>
        <begin position="153"/>
        <end position="163"/>
    </location>
</feature>
<sequence>MLNDTILKSLEGREVEYISFDRAQSHDDENVKFPQEFLNSIEDPGLPPHRLILKQNCVVMLLRNLSLQQGLCNGTRLQVITMSKNVSICKILTGDKEGSEVALPRIPVMSNSTDLSLQIAVVNFFSDEGDGVPDVRSRDVVLDGGPGGQSRDGVLDGEDRGGAENDENLVNDPISAEGEWAMGALSAYPADVGCEKLWPESGRPSWSMNRWSVGFLGVFSGAGLLGFLCCWGSSSSVFFSAVAEKAKSSSSTGLLSLVTSAAPPLG</sequence>
<proteinExistence type="predicted"/>
<dbReference type="Pfam" id="PF21530">
    <property type="entry name" value="Pif1_2B_dom"/>
    <property type="match status" value="1"/>
</dbReference>
<feature type="region of interest" description="Disordered" evidence="1">
    <location>
        <begin position="141"/>
        <end position="168"/>
    </location>
</feature>
<protein>
    <recommendedName>
        <fullName evidence="2">DNA helicase Pif1-like 2B domain-containing protein</fullName>
    </recommendedName>
</protein>
<organism evidence="3 4">
    <name type="scientific">Steinernema hermaphroditum</name>
    <dbReference type="NCBI Taxonomy" id="289476"/>
    <lineage>
        <taxon>Eukaryota</taxon>
        <taxon>Metazoa</taxon>
        <taxon>Ecdysozoa</taxon>
        <taxon>Nematoda</taxon>
        <taxon>Chromadorea</taxon>
        <taxon>Rhabditida</taxon>
        <taxon>Tylenchina</taxon>
        <taxon>Panagrolaimomorpha</taxon>
        <taxon>Strongyloidoidea</taxon>
        <taxon>Steinernematidae</taxon>
        <taxon>Steinernema</taxon>
    </lineage>
</organism>
<evidence type="ECO:0000313" key="4">
    <source>
        <dbReference type="Proteomes" id="UP001175271"/>
    </source>
</evidence>
<dbReference type="PANTHER" id="PTHR10492:SF57">
    <property type="entry name" value="ATP-DEPENDENT DNA HELICASE"/>
    <property type="match status" value="1"/>
</dbReference>
<evidence type="ECO:0000259" key="2">
    <source>
        <dbReference type="Pfam" id="PF21530"/>
    </source>
</evidence>
<keyword evidence="4" id="KW-1185">Reference proteome</keyword>
<accession>A0AA39HXY9</accession>
<dbReference type="InterPro" id="IPR049163">
    <property type="entry name" value="Pif1-like_2B_dom"/>
</dbReference>
<comment type="caution">
    <text evidence="3">The sequence shown here is derived from an EMBL/GenBank/DDBJ whole genome shotgun (WGS) entry which is preliminary data.</text>
</comment>
<evidence type="ECO:0000313" key="3">
    <source>
        <dbReference type="EMBL" id="KAK0412978.1"/>
    </source>
</evidence>
<dbReference type="PANTHER" id="PTHR10492">
    <property type="match status" value="1"/>
</dbReference>
<dbReference type="Proteomes" id="UP001175271">
    <property type="component" value="Unassembled WGS sequence"/>
</dbReference>
<dbReference type="EMBL" id="JAUCMV010000003">
    <property type="protein sequence ID" value="KAK0412978.1"/>
    <property type="molecule type" value="Genomic_DNA"/>
</dbReference>
<feature type="domain" description="DNA helicase Pif1-like 2B" evidence="2">
    <location>
        <begin position="36"/>
        <end position="81"/>
    </location>
</feature>
<evidence type="ECO:0000256" key="1">
    <source>
        <dbReference type="SAM" id="MobiDB-lite"/>
    </source>
</evidence>